<dbReference type="InterPro" id="IPR018541">
    <property type="entry name" value="Ftsk_gamma"/>
</dbReference>
<dbReference type="PANTHER" id="PTHR22683:SF41">
    <property type="entry name" value="DNA TRANSLOCASE FTSK"/>
    <property type="match status" value="1"/>
</dbReference>
<dbReference type="Pfam" id="PF09397">
    <property type="entry name" value="FtsK_gamma"/>
    <property type="match status" value="1"/>
</dbReference>
<reference evidence="3" key="1">
    <citation type="journal article" date="2013" name="Environ. Microbiol.">
        <title>Microbiota from the distal guts of lean and obese adolescents exhibit partial functional redundancy besides clear differences in community structure.</title>
        <authorList>
            <person name="Ferrer M."/>
            <person name="Ruiz A."/>
            <person name="Lanza F."/>
            <person name="Haange S.B."/>
            <person name="Oberbach A."/>
            <person name="Till H."/>
            <person name="Bargiela R."/>
            <person name="Campoy C."/>
            <person name="Segura M.T."/>
            <person name="Richter M."/>
            <person name="von Bergen M."/>
            <person name="Seifert J."/>
            <person name="Suarez A."/>
        </authorList>
    </citation>
    <scope>NUCLEOTIDE SEQUENCE</scope>
</reference>
<proteinExistence type="predicted"/>
<dbReference type="EMBL" id="AJWY01012735">
    <property type="protein sequence ID" value="EKC49107.1"/>
    <property type="molecule type" value="Genomic_DNA"/>
</dbReference>
<feature type="compositionally biased region" description="Acidic residues" evidence="1">
    <location>
        <begin position="88"/>
        <end position="97"/>
    </location>
</feature>
<evidence type="ECO:0000313" key="3">
    <source>
        <dbReference type="EMBL" id="EKC49107.1"/>
    </source>
</evidence>
<feature type="non-terminal residue" evidence="3">
    <location>
        <position position="1"/>
    </location>
</feature>
<dbReference type="Gene3D" id="3.40.50.300">
    <property type="entry name" value="P-loop containing nucleotide triphosphate hydrolases"/>
    <property type="match status" value="1"/>
</dbReference>
<evidence type="ECO:0000259" key="2">
    <source>
        <dbReference type="SMART" id="SM00843"/>
    </source>
</evidence>
<dbReference type="PANTHER" id="PTHR22683">
    <property type="entry name" value="SPORULATION PROTEIN RELATED"/>
    <property type="match status" value="1"/>
</dbReference>
<organism evidence="3">
    <name type="scientific">human gut metagenome</name>
    <dbReference type="NCBI Taxonomy" id="408170"/>
    <lineage>
        <taxon>unclassified sequences</taxon>
        <taxon>metagenomes</taxon>
        <taxon>organismal metagenomes</taxon>
    </lineage>
</organism>
<feature type="domain" description="FtsK gamma" evidence="2">
    <location>
        <begin position="93"/>
        <end position="158"/>
    </location>
</feature>
<feature type="region of interest" description="Disordered" evidence="1">
    <location>
        <begin position="76"/>
        <end position="97"/>
    </location>
</feature>
<dbReference type="SUPFAM" id="SSF46785">
    <property type="entry name" value="Winged helix' DNA-binding domain"/>
    <property type="match status" value="1"/>
</dbReference>
<dbReference type="InterPro" id="IPR050206">
    <property type="entry name" value="FtsK/SpoIIIE/SftA"/>
</dbReference>
<dbReference type="InterPro" id="IPR027417">
    <property type="entry name" value="P-loop_NTPase"/>
</dbReference>
<name>K1RKJ1_9ZZZZ</name>
<gene>
    <name evidence="3" type="ORF">LEA_18557</name>
</gene>
<dbReference type="Gene3D" id="1.10.10.10">
    <property type="entry name" value="Winged helix-like DNA-binding domain superfamily/Winged helix DNA-binding domain"/>
    <property type="match status" value="1"/>
</dbReference>
<dbReference type="InterPro" id="IPR036388">
    <property type="entry name" value="WH-like_DNA-bd_sf"/>
</dbReference>
<dbReference type="SMART" id="SM00843">
    <property type="entry name" value="Ftsk_gamma"/>
    <property type="match status" value="1"/>
</dbReference>
<accession>K1RKJ1</accession>
<protein>
    <submittedName>
        <fullName evidence="3">FtsK/SpoIIIE family protein</fullName>
    </submittedName>
</protein>
<dbReference type="AlphaFoldDB" id="K1RKJ1"/>
<evidence type="ECO:0000256" key="1">
    <source>
        <dbReference type="SAM" id="MobiDB-lite"/>
    </source>
</evidence>
<feature type="region of interest" description="Disordered" evidence="1">
    <location>
        <begin position="170"/>
        <end position="189"/>
    </location>
</feature>
<comment type="caution">
    <text evidence="3">The sequence shown here is derived from an EMBL/GenBank/DDBJ whole genome shotgun (WGS) entry which is preliminary data.</text>
</comment>
<dbReference type="InterPro" id="IPR036390">
    <property type="entry name" value="WH_DNA-bd_sf"/>
</dbReference>
<sequence>VSSQIDSRTIIDTAGAEKLLGNGDLLFYPVGIAKPQRIQGCFLSDKEVETVVDFIKKQEKSSYDDEVMNEIERQAAMEKKKNGGAVSDGDDSDGETDEMVPKAIEVVVDAQMASTTLLQRKLKLGYARAARIIDTLEERNIIGPYEGSKPRKVLVTKQQWYEMNALAQGGAAKDYTASDEKNDDTEIPE</sequence>